<dbReference type="Proteomes" id="UP000184114">
    <property type="component" value="Unassembled WGS sequence"/>
</dbReference>
<comment type="pathway">
    <text evidence="7">Protein modification; lipoprotein biosynthesis (diacylglyceryl transfer).</text>
</comment>
<comment type="function">
    <text evidence="7">Catalyzes the transfer of the diacylglyceryl group from phosphatidylglycerol to the sulfhydryl group of the N-terminal cysteine of a prolipoprotein, the first step in the formation of mature lipoproteins.</text>
</comment>
<dbReference type="GO" id="GO:0008961">
    <property type="term" value="F:phosphatidylglycerol-prolipoprotein diacylglyceryl transferase activity"/>
    <property type="evidence" value="ECO:0007669"/>
    <property type="project" value="UniProtKB-UniRule"/>
</dbReference>
<evidence type="ECO:0000313" key="8">
    <source>
        <dbReference type="EMBL" id="SHE36068.1"/>
    </source>
</evidence>
<feature type="transmembrane region" description="Helical" evidence="7">
    <location>
        <begin position="111"/>
        <end position="129"/>
    </location>
</feature>
<dbReference type="PANTHER" id="PTHR30589">
    <property type="entry name" value="PROLIPOPROTEIN DIACYLGLYCERYL TRANSFERASE"/>
    <property type="match status" value="1"/>
</dbReference>
<evidence type="ECO:0000313" key="9">
    <source>
        <dbReference type="Proteomes" id="UP000184114"/>
    </source>
</evidence>
<comment type="similarity">
    <text evidence="1 7">Belongs to the Lgt family.</text>
</comment>
<dbReference type="Pfam" id="PF01790">
    <property type="entry name" value="LGT"/>
    <property type="match status" value="1"/>
</dbReference>
<gene>
    <name evidence="7" type="primary">lgt</name>
    <name evidence="8" type="ORF">SAMN02745784_00511</name>
</gene>
<keyword evidence="8" id="KW-0449">Lipoprotein</keyword>
<keyword evidence="5 7" id="KW-1133">Transmembrane helix</keyword>
<accession>A0A1M4SV49</accession>
<keyword evidence="4 7" id="KW-0812">Transmembrane</keyword>
<dbReference type="STRING" id="1123404.SAMN02745784_00511"/>
<evidence type="ECO:0000256" key="2">
    <source>
        <dbReference type="ARBA" id="ARBA00022475"/>
    </source>
</evidence>
<feature type="transmembrane region" description="Helical" evidence="7">
    <location>
        <begin position="190"/>
        <end position="207"/>
    </location>
</feature>
<feature type="transmembrane region" description="Helical" evidence="7">
    <location>
        <begin position="13"/>
        <end position="32"/>
    </location>
</feature>
<dbReference type="GeneID" id="90995195"/>
<evidence type="ECO:0000256" key="1">
    <source>
        <dbReference type="ARBA" id="ARBA00007150"/>
    </source>
</evidence>
<dbReference type="AlphaFoldDB" id="A0A1M4SV49"/>
<protein>
    <recommendedName>
        <fullName evidence="7">Phosphatidylglycerol--prolipoprotein diacylglyceryl transferase</fullName>
        <ecNumber evidence="7">2.5.1.145</ecNumber>
    </recommendedName>
</protein>
<reference evidence="9" key="1">
    <citation type="submission" date="2016-11" db="EMBL/GenBank/DDBJ databases">
        <authorList>
            <person name="Varghese N."/>
            <person name="Submissions S."/>
        </authorList>
    </citation>
    <scope>NUCLEOTIDE SEQUENCE [LARGE SCALE GENOMIC DNA]</scope>
    <source>
        <strain evidence="9">DSM 18095</strain>
    </source>
</reference>
<dbReference type="GO" id="GO:0005886">
    <property type="term" value="C:plasma membrane"/>
    <property type="evidence" value="ECO:0007669"/>
    <property type="project" value="UniProtKB-SubCell"/>
</dbReference>
<evidence type="ECO:0000256" key="5">
    <source>
        <dbReference type="ARBA" id="ARBA00022989"/>
    </source>
</evidence>
<name>A0A1M4SV49_9FIRM</name>
<keyword evidence="2 7" id="KW-1003">Cell membrane</keyword>
<evidence type="ECO:0000256" key="7">
    <source>
        <dbReference type="HAMAP-Rule" id="MF_01147"/>
    </source>
</evidence>
<feature type="binding site" evidence="7">
    <location>
        <position position="130"/>
    </location>
    <ligand>
        <name>a 1,2-diacyl-sn-glycero-3-phospho-(1'-sn-glycerol)</name>
        <dbReference type="ChEBI" id="CHEBI:64716"/>
    </ligand>
</feature>
<dbReference type="EMBL" id="FQTY01000001">
    <property type="protein sequence ID" value="SHE36068.1"/>
    <property type="molecule type" value="Genomic_DNA"/>
</dbReference>
<dbReference type="RefSeq" id="WP_072972753.1">
    <property type="nucleotide sequence ID" value="NZ_FQTY01000001.1"/>
</dbReference>
<keyword evidence="6 7" id="KW-0472">Membrane</keyword>
<dbReference type="GO" id="GO:0042158">
    <property type="term" value="P:lipoprotein biosynthetic process"/>
    <property type="evidence" value="ECO:0007669"/>
    <property type="project" value="UniProtKB-UniRule"/>
</dbReference>
<feature type="transmembrane region" description="Helical" evidence="7">
    <location>
        <begin position="44"/>
        <end position="67"/>
    </location>
</feature>
<keyword evidence="3 7" id="KW-0808">Transferase</keyword>
<feature type="transmembrane region" description="Helical" evidence="7">
    <location>
        <begin position="161"/>
        <end position="178"/>
    </location>
</feature>
<proteinExistence type="inferred from homology"/>
<dbReference type="UniPathway" id="UPA00664"/>
<keyword evidence="9" id="KW-1185">Reference proteome</keyword>
<evidence type="ECO:0000256" key="6">
    <source>
        <dbReference type="ARBA" id="ARBA00023136"/>
    </source>
</evidence>
<comment type="subcellular location">
    <subcellularLocation>
        <location evidence="7">Cell membrane</location>
        <topology evidence="7">Multi-pass membrane protein</topology>
    </subcellularLocation>
</comment>
<dbReference type="InterPro" id="IPR001640">
    <property type="entry name" value="Lgt"/>
</dbReference>
<dbReference type="PANTHER" id="PTHR30589:SF0">
    <property type="entry name" value="PHOSPHATIDYLGLYCEROL--PROLIPOPROTEIN DIACYLGLYCERYL TRANSFERASE"/>
    <property type="match status" value="1"/>
</dbReference>
<feature type="transmembrane region" description="Helical" evidence="7">
    <location>
        <begin position="87"/>
        <end position="104"/>
    </location>
</feature>
<organism evidence="8 9">
    <name type="scientific">Tissierella praeacuta DSM 18095</name>
    <dbReference type="NCBI Taxonomy" id="1123404"/>
    <lineage>
        <taxon>Bacteria</taxon>
        <taxon>Bacillati</taxon>
        <taxon>Bacillota</taxon>
        <taxon>Tissierellia</taxon>
        <taxon>Tissierellales</taxon>
        <taxon>Tissierellaceae</taxon>
        <taxon>Tissierella</taxon>
    </lineage>
</organism>
<comment type="catalytic activity">
    <reaction evidence="7">
        <text>L-cysteinyl-[prolipoprotein] + a 1,2-diacyl-sn-glycero-3-phospho-(1'-sn-glycerol) = an S-1,2-diacyl-sn-glyceryl-L-cysteinyl-[prolipoprotein] + sn-glycerol 1-phosphate + H(+)</text>
        <dbReference type="Rhea" id="RHEA:56712"/>
        <dbReference type="Rhea" id="RHEA-COMP:14679"/>
        <dbReference type="Rhea" id="RHEA-COMP:14680"/>
        <dbReference type="ChEBI" id="CHEBI:15378"/>
        <dbReference type="ChEBI" id="CHEBI:29950"/>
        <dbReference type="ChEBI" id="CHEBI:57685"/>
        <dbReference type="ChEBI" id="CHEBI:64716"/>
        <dbReference type="ChEBI" id="CHEBI:140658"/>
        <dbReference type="EC" id="2.5.1.145"/>
    </reaction>
</comment>
<evidence type="ECO:0000256" key="3">
    <source>
        <dbReference type="ARBA" id="ARBA00022679"/>
    </source>
</evidence>
<dbReference type="EC" id="2.5.1.145" evidence="7"/>
<evidence type="ECO:0000256" key="4">
    <source>
        <dbReference type="ARBA" id="ARBA00022692"/>
    </source>
</evidence>
<sequence length="247" mass="28423">MDPVAFQLFGLEIRWYGILIATGVLIGTILALRETKRVGLDEEILMDFLIWEIPLCLVGARLYYVIFSWDFYKDNPIEALNIRNGGLAIHGAIITAIIVAIVFTKIRKIEFWTIADICAPSLILAQSIGRWGNFINQEAHGGPTNLPWGIMVNGIKVHPTFLYESIWNFLVFLFLLWYGNNKQKIKGEVFLLYLSLYSFIRFFIEGLRTDSLMLGPIRVAQLVSIVGFVIPIYIFYRRRKKNEDIKL</sequence>
<feature type="transmembrane region" description="Helical" evidence="7">
    <location>
        <begin position="219"/>
        <end position="236"/>
    </location>
</feature>
<dbReference type="PROSITE" id="PS01311">
    <property type="entry name" value="LGT"/>
    <property type="match status" value="1"/>
</dbReference>
<dbReference type="HAMAP" id="MF_01147">
    <property type="entry name" value="Lgt"/>
    <property type="match status" value="1"/>
</dbReference>
<dbReference type="NCBIfam" id="TIGR00544">
    <property type="entry name" value="lgt"/>
    <property type="match status" value="1"/>
</dbReference>